<evidence type="ECO:0000256" key="2">
    <source>
        <dbReference type="ARBA" id="ARBA00008520"/>
    </source>
</evidence>
<evidence type="ECO:0000313" key="6">
    <source>
        <dbReference type="Proteomes" id="UP000253529"/>
    </source>
</evidence>
<comment type="subcellular location">
    <subcellularLocation>
        <location evidence="1">Periplasm</location>
    </subcellularLocation>
</comment>
<keyword evidence="6" id="KW-1185">Reference proteome</keyword>
<protein>
    <submittedName>
        <fullName evidence="5">Multiple sugar transport system substrate-binding protein</fullName>
    </submittedName>
</protein>
<dbReference type="AlphaFoldDB" id="A0A366FWK5"/>
<sequence>MPVKFTRRQATMLLSSAVIAAPYIARAKSAAQAKLEGATVNMLAVQFAHHNHLWDQIPEFTKEYGIKVNIEFAPFDQTREKTLLEMSKKTGRFDLFTTDVMWLAEYASAGYLEPVAKYVKNKDLTTEDFDVNDFVPRIYSGTGVYNDTLYNIPFDAGSVGVEFRKDWMQAKGIAVPERFDGKWTHTAMYDAIKALHDPDKGVAGYVTQPQKWFWGWTLTPLLYAWQRPETIGNEFVDRDWNVTIASPENLAALKWYLSLREFTPRNDGNFGYGEVVSTYQQSKAAGGIHYTSFIADAFEADGMPIKGRSAYLHHPIGPYGRLDPFFGSWGLSISTDSRQKEAAWTFIQWATGRKAMEQSGLKGGGLVRHSQYQNKDIQAAMKWNADLYPLMLKFADPDERIRIPEWGEFSNEILGLYGNKAWLNEMTPEQALEAMEKSFTKLLKKGGYYAKGAKNPKQNWRDLSYYDRAPADWT</sequence>
<accession>A0A366FWK5</accession>
<keyword evidence="5" id="KW-0762">Sugar transport</keyword>
<dbReference type="Pfam" id="PF01547">
    <property type="entry name" value="SBP_bac_1"/>
    <property type="match status" value="1"/>
</dbReference>
<dbReference type="EMBL" id="QNRK01000001">
    <property type="protein sequence ID" value="RBP18125.1"/>
    <property type="molecule type" value="Genomic_DNA"/>
</dbReference>
<evidence type="ECO:0000313" key="5">
    <source>
        <dbReference type="EMBL" id="RBP18125.1"/>
    </source>
</evidence>
<keyword evidence="5" id="KW-0813">Transport</keyword>
<gene>
    <name evidence="5" type="ORF">DFR50_10167</name>
</gene>
<reference evidence="5 6" key="1">
    <citation type="submission" date="2018-06" db="EMBL/GenBank/DDBJ databases">
        <title>Genomic Encyclopedia of Type Strains, Phase IV (KMG-IV): sequencing the most valuable type-strain genomes for metagenomic binning, comparative biology and taxonomic classification.</title>
        <authorList>
            <person name="Goeker M."/>
        </authorList>
    </citation>
    <scope>NUCLEOTIDE SEQUENCE [LARGE SCALE GENOMIC DNA]</scope>
    <source>
        <strain evidence="5 6">DSM 24875</strain>
    </source>
</reference>
<feature type="signal peptide" evidence="4">
    <location>
        <begin position="1"/>
        <end position="20"/>
    </location>
</feature>
<dbReference type="SUPFAM" id="SSF53850">
    <property type="entry name" value="Periplasmic binding protein-like II"/>
    <property type="match status" value="1"/>
</dbReference>
<proteinExistence type="inferred from homology"/>
<organism evidence="5 6">
    <name type="scientific">Roseiarcus fermentans</name>
    <dbReference type="NCBI Taxonomy" id="1473586"/>
    <lineage>
        <taxon>Bacteria</taxon>
        <taxon>Pseudomonadati</taxon>
        <taxon>Pseudomonadota</taxon>
        <taxon>Alphaproteobacteria</taxon>
        <taxon>Hyphomicrobiales</taxon>
        <taxon>Roseiarcaceae</taxon>
        <taxon>Roseiarcus</taxon>
    </lineage>
</organism>
<dbReference type="InterPro" id="IPR050490">
    <property type="entry name" value="Bact_solute-bd_prot1"/>
</dbReference>
<keyword evidence="3" id="KW-0574">Periplasm</keyword>
<dbReference type="Gene3D" id="3.40.190.10">
    <property type="entry name" value="Periplasmic binding protein-like II"/>
    <property type="match status" value="2"/>
</dbReference>
<dbReference type="InterPro" id="IPR006059">
    <property type="entry name" value="SBP"/>
</dbReference>
<comment type="caution">
    <text evidence="5">The sequence shown here is derived from an EMBL/GenBank/DDBJ whole genome shotgun (WGS) entry which is preliminary data.</text>
</comment>
<dbReference type="OrthoDB" id="9804061at2"/>
<comment type="similarity">
    <text evidence="2">Belongs to the bacterial solute-binding protein 1 family.</text>
</comment>
<dbReference type="PANTHER" id="PTHR43649">
    <property type="entry name" value="ARABINOSE-BINDING PROTEIN-RELATED"/>
    <property type="match status" value="1"/>
</dbReference>
<dbReference type="GO" id="GO:0042597">
    <property type="term" value="C:periplasmic space"/>
    <property type="evidence" value="ECO:0007669"/>
    <property type="project" value="UniProtKB-SubCell"/>
</dbReference>
<evidence type="ECO:0000256" key="1">
    <source>
        <dbReference type="ARBA" id="ARBA00004418"/>
    </source>
</evidence>
<evidence type="ECO:0000256" key="3">
    <source>
        <dbReference type="ARBA" id="ARBA00022764"/>
    </source>
</evidence>
<feature type="chain" id="PRO_5016710728" evidence="4">
    <location>
        <begin position="21"/>
        <end position="474"/>
    </location>
</feature>
<dbReference type="RefSeq" id="WP_113887199.1">
    <property type="nucleotide sequence ID" value="NZ_QNRK01000001.1"/>
</dbReference>
<keyword evidence="4" id="KW-0732">Signal</keyword>
<evidence type="ECO:0000256" key="4">
    <source>
        <dbReference type="SAM" id="SignalP"/>
    </source>
</evidence>
<dbReference type="PANTHER" id="PTHR43649:SF12">
    <property type="entry name" value="DIACETYLCHITOBIOSE BINDING PROTEIN DASA"/>
    <property type="match status" value="1"/>
</dbReference>
<name>A0A366FWK5_9HYPH</name>
<dbReference type="Proteomes" id="UP000253529">
    <property type="component" value="Unassembled WGS sequence"/>
</dbReference>